<protein>
    <recommendedName>
        <fullName evidence="4">Fructose-1,6-bisphosphatase class 3</fullName>
        <shortName evidence="4">FBPase class 3</shortName>
        <ecNumber evidence="4">3.1.3.11</ecNumber>
    </recommendedName>
    <alternativeName>
        <fullName evidence="4">D-fructose-1,6-bisphosphate 1-phosphohydrolase class 3</fullName>
    </alternativeName>
</protein>
<dbReference type="EMBL" id="DVHH01000146">
    <property type="protein sequence ID" value="HIR55106.1"/>
    <property type="molecule type" value="Genomic_DNA"/>
</dbReference>
<dbReference type="InterPro" id="IPR009164">
    <property type="entry name" value="FBPtase_class3"/>
</dbReference>
<gene>
    <name evidence="4" type="primary">fbp</name>
    <name evidence="5" type="ORF">IAD36_05895</name>
</gene>
<dbReference type="Proteomes" id="UP000824238">
    <property type="component" value="Unassembled WGS sequence"/>
</dbReference>
<dbReference type="SUPFAM" id="SSF56300">
    <property type="entry name" value="Metallo-dependent phosphatases"/>
    <property type="match status" value="1"/>
</dbReference>
<keyword evidence="2 4" id="KW-0464">Manganese</keyword>
<organism evidence="5 6">
    <name type="scientific">Candidatus Scatomorpha intestinigallinarum</name>
    <dbReference type="NCBI Taxonomy" id="2840923"/>
    <lineage>
        <taxon>Bacteria</taxon>
        <taxon>Bacillati</taxon>
        <taxon>Bacillota</taxon>
        <taxon>Clostridia</taxon>
        <taxon>Eubacteriales</taxon>
        <taxon>Candidatus Scatomorpha</taxon>
    </lineage>
</organism>
<comment type="similarity">
    <text evidence="4">Belongs to the FBPase class 3 family.</text>
</comment>
<dbReference type="Gene3D" id="3.60.21.10">
    <property type="match status" value="1"/>
</dbReference>
<evidence type="ECO:0000256" key="3">
    <source>
        <dbReference type="ARBA" id="ARBA00023277"/>
    </source>
</evidence>
<dbReference type="InterPro" id="IPR029052">
    <property type="entry name" value="Metallo-depent_PP-like"/>
</dbReference>
<comment type="cofactor">
    <cofactor evidence="4">
        <name>Mn(2+)</name>
        <dbReference type="ChEBI" id="CHEBI:29035"/>
    </cofactor>
</comment>
<comment type="pathway">
    <text evidence="4">Carbohydrate biosynthesis; gluconeogenesis.</text>
</comment>
<keyword evidence="3 4" id="KW-0119">Carbohydrate metabolism</keyword>
<evidence type="ECO:0000256" key="4">
    <source>
        <dbReference type="HAMAP-Rule" id="MF_01854"/>
    </source>
</evidence>
<reference evidence="5" key="2">
    <citation type="journal article" date="2021" name="PeerJ">
        <title>Extensive microbial diversity within the chicken gut microbiome revealed by metagenomics and culture.</title>
        <authorList>
            <person name="Gilroy R."/>
            <person name="Ravi A."/>
            <person name="Getino M."/>
            <person name="Pursley I."/>
            <person name="Horton D.L."/>
            <person name="Alikhan N.F."/>
            <person name="Baker D."/>
            <person name="Gharbi K."/>
            <person name="Hall N."/>
            <person name="Watson M."/>
            <person name="Adriaenssens E.M."/>
            <person name="Foster-Nyarko E."/>
            <person name="Jarju S."/>
            <person name="Secka A."/>
            <person name="Antonio M."/>
            <person name="Oren A."/>
            <person name="Chaudhuri R.R."/>
            <person name="La Ragione R."/>
            <person name="Hildebrand F."/>
            <person name="Pallen M.J."/>
        </authorList>
    </citation>
    <scope>NUCLEOTIDE SEQUENCE</scope>
    <source>
        <strain evidence="5">ChiGjej3B3-7149</strain>
    </source>
</reference>
<comment type="catalytic activity">
    <reaction evidence="4">
        <text>beta-D-fructose 1,6-bisphosphate + H2O = beta-D-fructose 6-phosphate + phosphate</text>
        <dbReference type="Rhea" id="RHEA:11064"/>
        <dbReference type="ChEBI" id="CHEBI:15377"/>
        <dbReference type="ChEBI" id="CHEBI:32966"/>
        <dbReference type="ChEBI" id="CHEBI:43474"/>
        <dbReference type="ChEBI" id="CHEBI:57634"/>
        <dbReference type="EC" id="3.1.3.11"/>
    </reaction>
</comment>
<evidence type="ECO:0000256" key="1">
    <source>
        <dbReference type="ARBA" id="ARBA00022801"/>
    </source>
</evidence>
<keyword evidence="1 4" id="KW-0378">Hydrolase</keyword>
<dbReference type="GO" id="GO:0006094">
    <property type="term" value="P:gluconeogenesis"/>
    <property type="evidence" value="ECO:0007669"/>
    <property type="project" value="UniProtKB-UniRule"/>
</dbReference>
<comment type="caution">
    <text evidence="5">The sequence shown here is derived from an EMBL/GenBank/DDBJ whole genome shotgun (WGS) entry which is preliminary data.</text>
</comment>
<evidence type="ECO:0000256" key="2">
    <source>
        <dbReference type="ARBA" id="ARBA00023211"/>
    </source>
</evidence>
<dbReference type="EC" id="3.1.3.11" evidence="4"/>
<evidence type="ECO:0000313" key="5">
    <source>
        <dbReference type="EMBL" id="HIR55106.1"/>
    </source>
</evidence>
<sequence length="626" mass="70967">MGDFSREYLELLAEKYPNEAAVCSEIINLSAILTLPKGTEHFISDLHGEYGAVRHILNNCSGVILEKVRRLFEAEQGEAKCRALCSVIYYPRAELACLRERGELDNARLREILEQLCLLAETLSGKYTRGYVRRQMPADWEFVLDELLHIQRDEDANQHRYHDAILDSVIATGAADSVVSALAELIKRLAVDRLHVVGDIFDRGPEPARIVDMLMQHPNIDIQWGNHDILWLGAAAGSAACIFTVLRISSDYGNTMTLERRYGVSLRPLAQFCERVYGASDKKAMHQALSVLGFKLEGRIIMRHPGYEMNDRLMLYRINYEDWTVELDSGVYPLNTHDFPTVDPADPYRLTDEEQELVDEYVSAFKESQPLRRHLDFIYQKGSTYLCCNGNLLYHGCIPMTPEGRFASVRHGGRWYSGRALMDYADAVVKSAWARGDESALDMMWYLWCGNNSPFSGRVFHTFERACVDDKSTWTEPKNPYFDHWEDEDAVRMILSEFGLDPESGHIINGHTPVKATKGESPVKAGGRLFIIDGGFCKAYQKTTGIAGYTLIYSSHGVRLKSHRPFEGVAKVLSENADMESDSVPVEYFPTRRYIADTDEGERLRRRIDALGALLAAYRTGELQQK</sequence>
<dbReference type="HAMAP" id="MF_01854">
    <property type="entry name" value="FBPase_class3"/>
    <property type="match status" value="1"/>
</dbReference>
<accession>A0A9D1DLM1</accession>
<dbReference type="AlphaFoldDB" id="A0A9D1DLM1"/>
<evidence type="ECO:0000313" key="6">
    <source>
        <dbReference type="Proteomes" id="UP000824238"/>
    </source>
</evidence>
<reference evidence="5" key="1">
    <citation type="submission" date="2020-10" db="EMBL/GenBank/DDBJ databases">
        <authorList>
            <person name="Gilroy R."/>
        </authorList>
    </citation>
    <scope>NUCLEOTIDE SEQUENCE</scope>
    <source>
        <strain evidence="5">ChiGjej3B3-7149</strain>
    </source>
</reference>
<dbReference type="Pfam" id="PF06874">
    <property type="entry name" value="FBPase_2"/>
    <property type="match status" value="1"/>
</dbReference>
<dbReference type="GO" id="GO:0042132">
    <property type="term" value="F:fructose 1,6-bisphosphate 1-phosphatase activity"/>
    <property type="evidence" value="ECO:0007669"/>
    <property type="project" value="UniProtKB-UniRule"/>
</dbReference>
<name>A0A9D1DLM1_9FIRM</name>
<proteinExistence type="inferred from homology"/>